<evidence type="ECO:0000313" key="3">
    <source>
        <dbReference type="Proteomes" id="UP001218188"/>
    </source>
</evidence>
<dbReference type="Proteomes" id="UP001218188">
    <property type="component" value="Unassembled WGS sequence"/>
</dbReference>
<reference evidence="2" key="1">
    <citation type="submission" date="2023-03" db="EMBL/GenBank/DDBJ databases">
        <title>Massive genome expansion in bonnet fungi (Mycena s.s.) driven by repeated elements and novel gene families across ecological guilds.</title>
        <authorList>
            <consortium name="Lawrence Berkeley National Laboratory"/>
            <person name="Harder C.B."/>
            <person name="Miyauchi S."/>
            <person name="Viragh M."/>
            <person name="Kuo A."/>
            <person name="Thoen E."/>
            <person name="Andreopoulos B."/>
            <person name="Lu D."/>
            <person name="Skrede I."/>
            <person name="Drula E."/>
            <person name="Henrissat B."/>
            <person name="Morin E."/>
            <person name="Kohler A."/>
            <person name="Barry K."/>
            <person name="LaButti K."/>
            <person name="Morin E."/>
            <person name="Salamov A."/>
            <person name="Lipzen A."/>
            <person name="Mereny Z."/>
            <person name="Hegedus B."/>
            <person name="Baldrian P."/>
            <person name="Stursova M."/>
            <person name="Weitz H."/>
            <person name="Taylor A."/>
            <person name="Grigoriev I.V."/>
            <person name="Nagy L.G."/>
            <person name="Martin F."/>
            <person name="Kauserud H."/>
        </authorList>
    </citation>
    <scope>NUCLEOTIDE SEQUENCE</scope>
    <source>
        <strain evidence="2">CBHHK200</strain>
    </source>
</reference>
<gene>
    <name evidence="2" type="ORF">C8F04DRAFT_1197058</name>
</gene>
<feature type="compositionally biased region" description="Polar residues" evidence="1">
    <location>
        <begin position="370"/>
        <end position="384"/>
    </location>
</feature>
<keyword evidence="3" id="KW-1185">Reference proteome</keyword>
<sequence>MNLQFKLTRLLALNAVAFALWELWGLWHSNLRRPYAIAVRSSTAIPTVIVRIQEIALTTERILAMGNTSLRLNAEYGTHGLNRIIASIDTGMSRHADRSSSGLIWEAAKSLQTVETCVNVITSHNSDALESLLALQRHIESLPLDLQMMAQLGEKIEYFYVAPERRRDHVHGIEDVRLSCPSPAIGFKYLCCTRGFRRLSALHNALEVAEECEKLCNSLPPRKSLISRISRDDLYELRLVCSVTPEPTYCFPADLSPLLLRHREQLERMSSKLAFVVRDYHWPATNAIAVSSTYIRRVEQLLSQFLILSPDLPAAGVNFSAFELHDHVYDIGRSRNWRSWWHSSLASRTTVVLLTKLFNCGPQKQKLPPKTTSANHSTTKFKCS</sequence>
<evidence type="ECO:0000256" key="1">
    <source>
        <dbReference type="SAM" id="MobiDB-lite"/>
    </source>
</evidence>
<organism evidence="2 3">
    <name type="scientific">Mycena alexandri</name>
    <dbReference type="NCBI Taxonomy" id="1745969"/>
    <lineage>
        <taxon>Eukaryota</taxon>
        <taxon>Fungi</taxon>
        <taxon>Dikarya</taxon>
        <taxon>Basidiomycota</taxon>
        <taxon>Agaricomycotina</taxon>
        <taxon>Agaricomycetes</taxon>
        <taxon>Agaricomycetidae</taxon>
        <taxon>Agaricales</taxon>
        <taxon>Marasmiineae</taxon>
        <taxon>Mycenaceae</taxon>
        <taxon>Mycena</taxon>
    </lineage>
</organism>
<dbReference type="AlphaFoldDB" id="A0AAD6S2X9"/>
<evidence type="ECO:0000313" key="2">
    <source>
        <dbReference type="EMBL" id="KAJ7020098.1"/>
    </source>
</evidence>
<proteinExistence type="predicted"/>
<protein>
    <submittedName>
        <fullName evidence="2">Uncharacterized protein</fullName>
    </submittedName>
</protein>
<name>A0AAD6S2X9_9AGAR</name>
<dbReference type="EMBL" id="JARJCM010000274">
    <property type="protein sequence ID" value="KAJ7020098.1"/>
    <property type="molecule type" value="Genomic_DNA"/>
</dbReference>
<accession>A0AAD6S2X9</accession>
<feature type="region of interest" description="Disordered" evidence="1">
    <location>
        <begin position="365"/>
        <end position="384"/>
    </location>
</feature>
<comment type="caution">
    <text evidence="2">The sequence shown here is derived from an EMBL/GenBank/DDBJ whole genome shotgun (WGS) entry which is preliminary data.</text>
</comment>